<evidence type="ECO:0000256" key="1">
    <source>
        <dbReference type="SAM" id="MobiDB-lite"/>
    </source>
</evidence>
<feature type="compositionally biased region" description="Polar residues" evidence="1">
    <location>
        <begin position="197"/>
        <end position="206"/>
    </location>
</feature>
<evidence type="ECO:0000313" key="2">
    <source>
        <dbReference type="EMBL" id="JAC48740.1"/>
    </source>
</evidence>
<feature type="non-terminal residue" evidence="2">
    <location>
        <position position="1"/>
    </location>
</feature>
<proteinExistence type="predicted"/>
<accession>A0A034W3Q7</accession>
<feature type="compositionally biased region" description="Polar residues" evidence="1">
    <location>
        <begin position="92"/>
        <end position="106"/>
    </location>
</feature>
<dbReference type="OrthoDB" id="8065655at2759"/>
<dbReference type="AlphaFoldDB" id="A0A034W3Q7"/>
<organism evidence="2">
    <name type="scientific">Bactrocera dorsalis</name>
    <name type="common">Oriental fruit fly</name>
    <name type="synonym">Dacus dorsalis</name>
    <dbReference type="NCBI Taxonomy" id="27457"/>
    <lineage>
        <taxon>Eukaryota</taxon>
        <taxon>Metazoa</taxon>
        <taxon>Ecdysozoa</taxon>
        <taxon>Arthropoda</taxon>
        <taxon>Hexapoda</taxon>
        <taxon>Insecta</taxon>
        <taxon>Pterygota</taxon>
        <taxon>Neoptera</taxon>
        <taxon>Endopterygota</taxon>
        <taxon>Diptera</taxon>
        <taxon>Brachycera</taxon>
        <taxon>Muscomorpha</taxon>
        <taxon>Tephritoidea</taxon>
        <taxon>Tephritidae</taxon>
        <taxon>Bactrocera</taxon>
        <taxon>Bactrocera</taxon>
    </lineage>
</organism>
<feature type="region of interest" description="Disordered" evidence="1">
    <location>
        <begin position="163"/>
        <end position="218"/>
    </location>
</feature>
<feature type="region of interest" description="Disordered" evidence="1">
    <location>
        <begin position="357"/>
        <end position="411"/>
    </location>
</feature>
<feature type="compositionally biased region" description="Basic residues" evidence="1">
    <location>
        <begin position="363"/>
        <end position="380"/>
    </location>
</feature>
<feature type="region of interest" description="Disordered" evidence="1">
    <location>
        <begin position="267"/>
        <end position="291"/>
    </location>
</feature>
<name>A0A034W3Q7_BACDO</name>
<reference evidence="2" key="1">
    <citation type="journal article" date="2014" name="BMC Genomics">
        <title>Characterizing the developmental transcriptome of the oriental fruit fly, Bactrocera dorsalis (Diptera: Tephritidae) through comparative genomic analysis with Drosophila melanogaster utilizing modENCODE datasets.</title>
        <authorList>
            <person name="Geib S.M."/>
            <person name="Calla B."/>
            <person name="Hall B."/>
            <person name="Hou S."/>
            <person name="Manoukis N.C."/>
        </authorList>
    </citation>
    <scope>NUCLEOTIDE SEQUENCE</scope>
    <source>
        <strain evidence="2">Punador</strain>
    </source>
</reference>
<feature type="region of interest" description="Disordered" evidence="1">
    <location>
        <begin position="877"/>
        <end position="898"/>
    </location>
</feature>
<sequence length="898" mass="100297">FLVAYSVHFAIINMENDRKESKVCLEQIEQIMQELDATNTESNSSTPPALDVPHRPILLPPEIKEEPKEKDTEDVCSSNELVAVPSHIIDNPKSSSNTQGQNTQHVMQIKKERVEDSNEVSVEPPKTDKDITSSETQNTIQTPVADHIIRIKPEPIDATSLATEEISRQKSQPNPDAPPENATYNRGGEVPTEANMDDSTAPNSPNGVPEADGALPDNFFDDLIKDADNITAAALEGSEPNTLEKESTKMLVNVKNEPVDTTTIPEATASETVESTEPPQQQQTGEQNTATPELINVKSEPVGTTAVSETTTSAPIPDNFFDDLLVDHVAERIDDVVNHGLEIKYSERLKELELLETKEQSSHKAHKKHKKKKKKSHKRTHSEANEDEETLDVNVNKRSKHTSHSPSMPQAACIRVKSEFSSGAESTLLSNHLRPDPFNLDSVEPETSAAAARCMIRVKSEFVTNLPVAEETDDCLPVRETELFQRSSNVNRNGLIVDMTAPLGFKRIKMESDSEESEAEESILPKDKMEKSKQRAILAIEEFNKASKKRKDPSFIYTATVRKLPNSSSYIKQQIYDNRSPLHNVNNVLYKFNSYANHFNLQEWGIEALPPKASEVAKILGFDIHALDKKKKIFTFPPEIQKIKREAIEQTEKQLIDPQTSFLKSESTQTDKVTGHDIAIQTIPQGYNIGTQTTAMSAASSSKYGDLPLMRQISTFNENQLMALSDFADLIREPALAADSTELYRLQHRLIEIYKYSQLPSEFGQNTHHANKYSMHDPRQKRMNSLAESPTPPAPRMLARHETQPQSWPHTVVRPHAVGQPPYHRPPAPLRPHAVVQPPYHRPPAPLRPQTTMSIRQRLAADMSHTIPVISNVASIHQNGSQPMDPRQNTFGGGAMRQ</sequence>
<feature type="region of interest" description="Disordered" evidence="1">
    <location>
        <begin position="86"/>
        <end position="141"/>
    </location>
</feature>
<protein>
    <submittedName>
        <fullName evidence="2">Uncharacterized protein</fullName>
    </submittedName>
</protein>
<feature type="compositionally biased region" description="Polar residues" evidence="1">
    <location>
        <begin position="877"/>
        <end position="890"/>
    </location>
</feature>
<feature type="region of interest" description="Disordered" evidence="1">
    <location>
        <begin position="776"/>
        <end position="795"/>
    </location>
</feature>
<dbReference type="EMBL" id="GAKP01010212">
    <property type="protein sequence ID" value="JAC48740.1"/>
    <property type="molecule type" value="Transcribed_RNA"/>
</dbReference>